<dbReference type="SMART" id="SM00355">
    <property type="entry name" value="ZnF_C2H2"/>
    <property type="match status" value="2"/>
</dbReference>
<keyword evidence="5" id="KW-1185">Reference proteome</keyword>
<sequence>MCKVKTWVFTRQSAQVPQQLLAKSLSLLGLANLELGNCTGALLVDAPFATHRAATDTSGNARVCGVLSVNCVIMSVTALIITRFTFERCTEFGNDSTILYLFGTTSVSVVQLIFYSPSTICSPQFKMVTPCSTLSWCVSRRTLSTCRLCHLQMHSDLDWALHRNACPGTKVAQRLVGETERSSFYRVQERAHVCPTCGHRFRYTQSLNRHKWKCQGSRMLKCTECDYVTYRMDSLKDHKKSRHNH</sequence>
<feature type="transmembrane region" description="Helical" evidence="2">
    <location>
        <begin position="98"/>
        <end position="116"/>
    </location>
</feature>
<evidence type="ECO:0000313" key="5">
    <source>
        <dbReference type="Proteomes" id="UP001519460"/>
    </source>
</evidence>
<proteinExistence type="predicted"/>
<dbReference type="InterPro" id="IPR036236">
    <property type="entry name" value="Znf_C2H2_sf"/>
</dbReference>
<comment type="caution">
    <text evidence="4">The sequence shown here is derived from an EMBL/GenBank/DDBJ whole genome shotgun (WGS) entry which is preliminary data.</text>
</comment>
<dbReference type="GO" id="GO:0008270">
    <property type="term" value="F:zinc ion binding"/>
    <property type="evidence" value="ECO:0007669"/>
    <property type="project" value="UniProtKB-KW"/>
</dbReference>
<dbReference type="SUPFAM" id="SSF57667">
    <property type="entry name" value="beta-beta-alpha zinc fingers"/>
    <property type="match status" value="1"/>
</dbReference>
<feature type="transmembrane region" description="Helical" evidence="2">
    <location>
        <begin position="66"/>
        <end position="86"/>
    </location>
</feature>
<dbReference type="Proteomes" id="UP001519460">
    <property type="component" value="Unassembled WGS sequence"/>
</dbReference>
<gene>
    <name evidence="4" type="ORF">BaRGS_00027471</name>
</gene>
<evidence type="ECO:0000313" key="4">
    <source>
        <dbReference type="EMBL" id="KAK7481211.1"/>
    </source>
</evidence>
<dbReference type="AlphaFoldDB" id="A0ABD0K2J3"/>
<keyword evidence="2" id="KW-0812">Transmembrane</keyword>
<accession>A0ABD0K2J3</accession>
<dbReference type="Gene3D" id="3.30.160.60">
    <property type="entry name" value="Classic Zinc Finger"/>
    <property type="match status" value="1"/>
</dbReference>
<keyword evidence="1" id="KW-0479">Metal-binding</keyword>
<evidence type="ECO:0000259" key="3">
    <source>
        <dbReference type="PROSITE" id="PS50157"/>
    </source>
</evidence>
<dbReference type="InterPro" id="IPR013087">
    <property type="entry name" value="Znf_C2H2_type"/>
</dbReference>
<keyword evidence="2" id="KW-0472">Membrane</keyword>
<evidence type="ECO:0000256" key="2">
    <source>
        <dbReference type="SAM" id="Phobius"/>
    </source>
</evidence>
<feature type="domain" description="C2H2-type" evidence="3">
    <location>
        <begin position="220"/>
        <end position="245"/>
    </location>
</feature>
<protein>
    <recommendedName>
        <fullName evidence="3">C2H2-type domain-containing protein</fullName>
    </recommendedName>
</protein>
<keyword evidence="1" id="KW-0863">Zinc-finger</keyword>
<organism evidence="4 5">
    <name type="scientific">Batillaria attramentaria</name>
    <dbReference type="NCBI Taxonomy" id="370345"/>
    <lineage>
        <taxon>Eukaryota</taxon>
        <taxon>Metazoa</taxon>
        <taxon>Spiralia</taxon>
        <taxon>Lophotrochozoa</taxon>
        <taxon>Mollusca</taxon>
        <taxon>Gastropoda</taxon>
        <taxon>Caenogastropoda</taxon>
        <taxon>Sorbeoconcha</taxon>
        <taxon>Cerithioidea</taxon>
        <taxon>Batillariidae</taxon>
        <taxon>Batillaria</taxon>
    </lineage>
</organism>
<dbReference type="EMBL" id="JACVVK020000265">
    <property type="protein sequence ID" value="KAK7481211.1"/>
    <property type="molecule type" value="Genomic_DNA"/>
</dbReference>
<keyword evidence="1" id="KW-0862">Zinc</keyword>
<dbReference type="PROSITE" id="PS50157">
    <property type="entry name" value="ZINC_FINGER_C2H2_2"/>
    <property type="match status" value="2"/>
</dbReference>
<keyword evidence="2" id="KW-1133">Transmembrane helix</keyword>
<reference evidence="4 5" key="1">
    <citation type="journal article" date="2023" name="Sci. Data">
        <title>Genome assembly of the Korean intertidal mud-creeper Batillaria attramentaria.</title>
        <authorList>
            <person name="Patra A.K."/>
            <person name="Ho P.T."/>
            <person name="Jun S."/>
            <person name="Lee S.J."/>
            <person name="Kim Y."/>
            <person name="Won Y.J."/>
        </authorList>
    </citation>
    <scope>NUCLEOTIDE SEQUENCE [LARGE SCALE GENOMIC DNA]</scope>
    <source>
        <strain evidence="4">Wonlab-2016</strain>
    </source>
</reference>
<name>A0ABD0K2J3_9CAEN</name>
<feature type="domain" description="C2H2-type" evidence="3">
    <location>
        <begin position="192"/>
        <end position="219"/>
    </location>
</feature>
<evidence type="ECO:0000256" key="1">
    <source>
        <dbReference type="PROSITE-ProRule" id="PRU00042"/>
    </source>
</evidence>